<evidence type="ECO:0000259" key="2">
    <source>
        <dbReference type="Pfam" id="PF14394"/>
    </source>
</evidence>
<dbReference type="InterPro" id="IPR025537">
    <property type="entry name" value="DUF4423"/>
</dbReference>
<keyword evidence="4" id="KW-1185">Reference proteome</keyword>
<evidence type="ECO:0000313" key="3">
    <source>
        <dbReference type="EMBL" id="KYG65682.1"/>
    </source>
</evidence>
<keyword evidence="1" id="KW-0175">Coiled coil</keyword>
<dbReference type="Proteomes" id="UP000075320">
    <property type="component" value="Unassembled WGS sequence"/>
</dbReference>
<name>A0A150WMJ2_BDEBC</name>
<organism evidence="3 4">
    <name type="scientific">Bdellovibrio bacteriovorus</name>
    <dbReference type="NCBI Taxonomy" id="959"/>
    <lineage>
        <taxon>Bacteria</taxon>
        <taxon>Pseudomonadati</taxon>
        <taxon>Bdellovibrionota</taxon>
        <taxon>Bdellovibrionia</taxon>
        <taxon>Bdellovibrionales</taxon>
        <taxon>Pseudobdellovibrionaceae</taxon>
        <taxon>Bdellovibrio</taxon>
    </lineage>
</organism>
<feature type="coiled-coil region" evidence="1">
    <location>
        <begin position="104"/>
        <end position="131"/>
    </location>
</feature>
<evidence type="ECO:0000313" key="4">
    <source>
        <dbReference type="Proteomes" id="UP000075320"/>
    </source>
</evidence>
<dbReference type="EMBL" id="LUKE01000001">
    <property type="protein sequence ID" value="KYG65682.1"/>
    <property type="molecule type" value="Genomic_DNA"/>
</dbReference>
<protein>
    <recommendedName>
        <fullName evidence="2">DUF4423 domain-containing protein</fullName>
    </recommendedName>
</protein>
<dbReference type="Pfam" id="PF14394">
    <property type="entry name" value="DUF4423"/>
    <property type="match status" value="1"/>
</dbReference>
<evidence type="ECO:0000256" key="1">
    <source>
        <dbReference type="SAM" id="Coils"/>
    </source>
</evidence>
<gene>
    <name evidence="3" type="ORF">AZI86_00990</name>
</gene>
<reference evidence="3 4" key="1">
    <citation type="submission" date="2016-03" db="EMBL/GenBank/DDBJ databases">
        <authorList>
            <person name="Ploux O."/>
        </authorList>
    </citation>
    <scope>NUCLEOTIDE SEQUENCE [LARGE SCALE GENOMIC DNA]</scope>
    <source>
        <strain evidence="3 4">R0</strain>
    </source>
</reference>
<dbReference type="InterPro" id="IPR011873">
    <property type="entry name" value="CHP02147"/>
</dbReference>
<comment type="caution">
    <text evidence="3">The sequence shown here is derived from an EMBL/GenBank/DDBJ whole genome shotgun (WGS) entry which is preliminary data.</text>
</comment>
<sequence length="292" mass="34062">MECLPVITSVMTGFFYRPMMFYMNIFMYDDIRVYLQEKIAKLPNRGRGEVGKIAKHIGVHSTYMSLVMNGSRHLSQEQAFDLADYLQLTEMETDYFCLLVQWDRAGTQNLKKHLKQKLSKLREDSLNLSKRLKHDKKLSDQEKAVFYSSWIYSAVRLFASTNDKGVSLEALQENFDIPRKKLIEVLEFLVSSGLLILEKNLYRLGTQQTFLEKGSPFLSKHHANWRIKALQQSENISEDELMFTSPFSISEKDFLLLREELAEWLKKFSGIVRDSPAEEVACLNIDFFRVQK</sequence>
<dbReference type="NCBIfam" id="TIGR02147">
    <property type="entry name" value="Fsuc_second"/>
    <property type="match status" value="1"/>
</dbReference>
<proteinExistence type="predicted"/>
<feature type="domain" description="DUF4423" evidence="2">
    <location>
        <begin position="132"/>
        <end position="290"/>
    </location>
</feature>
<accession>A0A150WMJ2</accession>
<dbReference type="AlphaFoldDB" id="A0A150WMJ2"/>